<accession>A0A816ZMZ8</accession>
<gene>
    <name evidence="2" type="ORF">WKI299_LOCUS34517</name>
</gene>
<feature type="compositionally biased region" description="Basic and acidic residues" evidence="1">
    <location>
        <begin position="48"/>
        <end position="59"/>
    </location>
</feature>
<evidence type="ECO:0000313" key="3">
    <source>
        <dbReference type="Proteomes" id="UP000663856"/>
    </source>
</evidence>
<feature type="region of interest" description="Disordered" evidence="1">
    <location>
        <begin position="48"/>
        <end position="72"/>
    </location>
</feature>
<evidence type="ECO:0000313" key="2">
    <source>
        <dbReference type="EMBL" id="CAF2201451.1"/>
    </source>
</evidence>
<dbReference type="AlphaFoldDB" id="A0A816ZMZ8"/>
<reference evidence="2" key="1">
    <citation type="submission" date="2021-02" db="EMBL/GenBank/DDBJ databases">
        <authorList>
            <person name="Nowell W R."/>
        </authorList>
    </citation>
    <scope>NUCLEOTIDE SEQUENCE</scope>
</reference>
<name>A0A816ZMZ8_9BILA</name>
<protein>
    <submittedName>
        <fullName evidence="2">Uncharacterized protein</fullName>
    </submittedName>
</protein>
<sequence>MWNHFDSIGERSRTNNHVEGWHRQLNARVRTHPDLWAWYNEAKSSEESVMIRHEQEQAQKRTTRPRKAKNIRDDEKLKLTIFRFSPGWNQTFEKPNSPSDRARRVLSGTSLGIPGTGR</sequence>
<dbReference type="EMBL" id="CAJNRF010016421">
    <property type="protein sequence ID" value="CAF2201451.1"/>
    <property type="molecule type" value="Genomic_DNA"/>
</dbReference>
<organism evidence="2 3">
    <name type="scientific">Rotaria magnacalcarata</name>
    <dbReference type="NCBI Taxonomy" id="392030"/>
    <lineage>
        <taxon>Eukaryota</taxon>
        <taxon>Metazoa</taxon>
        <taxon>Spiralia</taxon>
        <taxon>Gnathifera</taxon>
        <taxon>Rotifera</taxon>
        <taxon>Eurotatoria</taxon>
        <taxon>Bdelloidea</taxon>
        <taxon>Philodinida</taxon>
        <taxon>Philodinidae</taxon>
        <taxon>Rotaria</taxon>
    </lineage>
</organism>
<comment type="caution">
    <text evidence="2">The sequence shown here is derived from an EMBL/GenBank/DDBJ whole genome shotgun (WGS) entry which is preliminary data.</text>
</comment>
<proteinExistence type="predicted"/>
<evidence type="ECO:0000256" key="1">
    <source>
        <dbReference type="SAM" id="MobiDB-lite"/>
    </source>
</evidence>
<feature type="region of interest" description="Disordered" evidence="1">
    <location>
        <begin position="90"/>
        <end position="118"/>
    </location>
</feature>
<dbReference type="Proteomes" id="UP000663856">
    <property type="component" value="Unassembled WGS sequence"/>
</dbReference>
<feature type="compositionally biased region" description="Polar residues" evidence="1">
    <location>
        <begin position="90"/>
        <end position="99"/>
    </location>
</feature>